<evidence type="ECO:0000313" key="8">
    <source>
        <dbReference type="EMBL" id="KAB3532828.1"/>
    </source>
</evidence>
<dbReference type="OrthoDB" id="9803213at2"/>
<evidence type="ECO:0000256" key="3">
    <source>
        <dbReference type="ARBA" id="ARBA00022801"/>
    </source>
</evidence>
<dbReference type="Pfam" id="PF19289">
    <property type="entry name" value="PmbA_TldD_3rd"/>
    <property type="match status" value="1"/>
</dbReference>
<proteinExistence type="inferred from homology"/>
<organism evidence="8 9">
    <name type="scientific">Alkaliphilus serpentinus</name>
    <dbReference type="NCBI Taxonomy" id="1482731"/>
    <lineage>
        <taxon>Bacteria</taxon>
        <taxon>Bacillati</taxon>
        <taxon>Bacillota</taxon>
        <taxon>Clostridia</taxon>
        <taxon>Peptostreptococcales</taxon>
        <taxon>Natronincolaceae</taxon>
        <taxon>Alkaliphilus</taxon>
    </lineage>
</organism>
<dbReference type="EMBL" id="WBZB01000006">
    <property type="protein sequence ID" value="KAB3532828.1"/>
    <property type="molecule type" value="Genomic_DNA"/>
</dbReference>
<feature type="domain" description="Metalloprotease TldD/E central" evidence="7">
    <location>
        <begin position="104"/>
        <end position="203"/>
    </location>
</feature>
<dbReference type="PANTHER" id="PTHR30624">
    <property type="entry name" value="UNCHARACTERIZED PROTEIN TLDD AND PMBA"/>
    <property type="match status" value="1"/>
</dbReference>
<dbReference type="InterPro" id="IPR025502">
    <property type="entry name" value="TldD"/>
</dbReference>
<gene>
    <name evidence="8" type="ORF">F8153_01820</name>
</gene>
<dbReference type="Pfam" id="PF19290">
    <property type="entry name" value="PmbA_TldD_2nd"/>
    <property type="match status" value="1"/>
</dbReference>
<dbReference type="RefSeq" id="WP_151864640.1">
    <property type="nucleotide sequence ID" value="NZ_WBZB01000006.1"/>
</dbReference>
<dbReference type="GO" id="GO:0005829">
    <property type="term" value="C:cytosol"/>
    <property type="evidence" value="ECO:0007669"/>
    <property type="project" value="TreeGrafter"/>
</dbReference>
<dbReference type="Gene3D" id="3.30.2290.10">
    <property type="entry name" value="PmbA/TldD superfamily"/>
    <property type="match status" value="1"/>
</dbReference>
<keyword evidence="3" id="KW-0378">Hydrolase</keyword>
<accession>A0A833M8F7</accession>
<dbReference type="GO" id="GO:0006508">
    <property type="term" value="P:proteolysis"/>
    <property type="evidence" value="ECO:0007669"/>
    <property type="project" value="UniProtKB-KW"/>
</dbReference>
<dbReference type="InterPro" id="IPR035068">
    <property type="entry name" value="TldD/PmbA_N"/>
</dbReference>
<comment type="caution">
    <text evidence="8">The sequence shown here is derived from an EMBL/GenBank/DDBJ whole genome shotgun (WGS) entry which is preliminary data.</text>
</comment>
<feature type="domain" description="Metalloprotease TldD/E N-terminal" evidence="5">
    <location>
        <begin position="17"/>
        <end position="75"/>
    </location>
</feature>
<name>A0A833M8F7_9FIRM</name>
<feature type="domain" description="Metalloprotease TldD/E C-terminal" evidence="6">
    <location>
        <begin position="217"/>
        <end position="449"/>
    </location>
</feature>
<dbReference type="Pfam" id="PF01523">
    <property type="entry name" value="PmbA_TldD_1st"/>
    <property type="match status" value="1"/>
</dbReference>
<dbReference type="InterPro" id="IPR045569">
    <property type="entry name" value="Metalloprtase-TldD/E_C"/>
</dbReference>
<evidence type="ECO:0000259" key="7">
    <source>
        <dbReference type="Pfam" id="PF19290"/>
    </source>
</evidence>
<evidence type="ECO:0000256" key="4">
    <source>
        <dbReference type="ARBA" id="ARBA00023049"/>
    </source>
</evidence>
<evidence type="ECO:0000259" key="5">
    <source>
        <dbReference type="Pfam" id="PF01523"/>
    </source>
</evidence>
<dbReference type="SUPFAM" id="SSF111283">
    <property type="entry name" value="Putative modulator of DNA gyrase, PmbA/TldD"/>
    <property type="match status" value="1"/>
</dbReference>
<evidence type="ECO:0000259" key="6">
    <source>
        <dbReference type="Pfam" id="PF19289"/>
    </source>
</evidence>
<dbReference type="GO" id="GO:0008237">
    <property type="term" value="F:metallopeptidase activity"/>
    <property type="evidence" value="ECO:0007669"/>
    <property type="project" value="UniProtKB-KW"/>
</dbReference>
<keyword evidence="9" id="KW-1185">Reference proteome</keyword>
<dbReference type="InterPro" id="IPR045570">
    <property type="entry name" value="Metalloprtase-TldD/E_cen_dom"/>
</dbReference>
<dbReference type="Proteomes" id="UP000465601">
    <property type="component" value="Unassembled WGS sequence"/>
</dbReference>
<dbReference type="InterPro" id="IPR002510">
    <property type="entry name" value="Metalloprtase-TldD/E_N"/>
</dbReference>
<evidence type="ECO:0000313" key="9">
    <source>
        <dbReference type="Proteomes" id="UP000465601"/>
    </source>
</evidence>
<protein>
    <submittedName>
        <fullName evidence="8">TldD/PmbA family protein</fullName>
    </submittedName>
</protein>
<sequence length="450" mass="49271">MDAKLLLKSLGNDGYQDIRFEALTTTTVKVKNDEVKEVSVTNKKGGHARALCGGGFGSFSFNKLEDAPQAIAESIAFSRLIPGNKTLAPVPVVVDKVLLKPSIDPRTISIEEKKNLLLKYCTLAKGVEEIAVAEGEYYEQYSQKVFVNNEGTHIEQEQLICGMTFSITSKRDGLTQQTRLAFGGSDSFEDMYNKEEEVLKKAQITVDLLSAKPIKGGKYDVILDHEVGGLFIHEAFGHLSEADNLLRSNALKETMELGKEFATPILNVIDDPGMTGYPGSYIYDDEGVRGKKTYLIKDGILTGRLHSRETASHVGEEVTGHARAKNYEFNPLVRMGNIYIDKGPHSFEEMIAATKDGLYLFGSAGGQTTGEMFTFAVQGGYVIKDGEIKEMVRDIVLTGNLFSTLKNIDMICDNIDMRKRGGCGKDGQILISSGNGSPFMRIKSMAIGGK</sequence>
<keyword evidence="4" id="KW-0482">Metalloprotease</keyword>
<comment type="similarity">
    <text evidence="1">Belongs to the peptidase U62 family.</text>
</comment>
<dbReference type="AlphaFoldDB" id="A0A833M8F7"/>
<keyword evidence="2" id="KW-0645">Protease</keyword>
<dbReference type="PIRSF" id="PIRSF004919">
    <property type="entry name" value="TldD"/>
    <property type="match status" value="1"/>
</dbReference>
<dbReference type="InterPro" id="IPR051463">
    <property type="entry name" value="Peptidase_U62_metallo"/>
</dbReference>
<dbReference type="InterPro" id="IPR036059">
    <property type="entry name" value="TldD/PmbA_sf"/>
</dbReference>
<evidence type="ECO:0000256" key="1">
    <source>
        <dbReference type="ARBA" id="ARBA00005836"/>
    </source>
</evidence>
<dbReference type="PANTHER" id="PTHR30624:SF0">
    <property type="entry name" value="METALLOPROTEASE SLR0863"/>
    <property type="match status" value="1"/>
</dbReference>
<evidence type="ECO:0000256" key="2">
    <source>
        <dbReference type="ARBA" id="ARBA00022670"/>
    </source>
</evidence>
<reference evidence="8 9" key="1">
    <citation type="submission" date="2019-10" db="EMBL/GenBank/DDBJ databases">
        <title>Alkaliphilus serpentinus sp. nov. and Alkaliphilus pronyensis sp. nov., two novel anaerobic alkaliphilic species isolated from the serpentinized-hosted hydrothermal field of the Prony Bay (New Caledonia).</title>
        <authorList>
            <person name="Postec A."/>
        </authorList>
    </citation>
    <scope>NUCLEOTIDE SEQUENCE [LARGE SCALE GENOMIC DNA]</scope>
    <source>
        <strain evidence="8 9">LacT</strain>
    </source>
</reference>